<protein>
    <recommendedName>
        <fullName evidence="3">Peptidyl-prolyl cis-trans isomerase</fullName>
        <shortName evidence="3">PPIase</shortName>
        <ecNumber evidence="3">5.2.1.8</ecNumber>
    </recommendedName>
</protein>
<dbReference type="Proteomes" id="UP000032160">
    <property type="component" value="Chromosome I"/>
</dbReference>
<accession>X5MAZ9</accession>
<dbReference type="PRINTS" id="PR00153">
    <property type="entry name" value="CSAPPISMRASE"/>
</dbReference>
<keyword evidence="3" id="KW-0732">Signal</keyword>
<feature type="signal peptide" evidence="3">
    <location>
        <begin position="1"/>
        <end position="29"/>
    </location>
</feature>
<gene>
    <name evidence="5" type="ORF">BN1012_Phect2976</name>
</gene>
<feature type="chain" id="PRO_5006531820" description="Peptidyl-prolyl cis-trans isomerase" evidence="3">
    <location>
        <begin position="30"/>
        <end position="201"/>
    </location>
</feature>
<comment type="catalytic activity">
    <reaction evidence="3">
        <text>[protein]-peptidylproline (omega=180) = [protein]-peptidylproline (omega=0)</text>
        <dbReference type="Rhea" id="RHEA:16237"/>
        <dbReference type="Rhea" id="RHEA-COMP:10747"/>
        <dbReference type="Rhea" id="RHEA-COMP:10748"/>
        <dbReference type="ChEBI" id="CHEBI:83833"/>
        <dbReference type="ChEBI" id="CHEBI:83834"/>
        <dbReference type="EC" id="5.2.1.8"/>
    </reaction>
</comment>
<dbReference type="InterPro" id="IPR029000">
    <property type="entry name" value="Cyclophilin-like_dom_sf"/>
</dbReference>
<comment type="function">
    <text evidence="3">PPIases accelerate the folding of proteins. It catalyzes the cis-trans isomerization of proline imidic peptide bonds in oligopeptides.</text>
</comment>
<evidence type="ECO:0000256" key="3">
    <source>
        <dbReference type="RuleBase" id="RU363019"/>
    </source>
</evidence>
<dbReference type="GO" id="GO:0003755">
    <property type="term" value="F:peptidyl-prolyl cis-trans isomerase activity"/>
    <property type="evidence" value="ECO:0007669"/>
    <property type="project" value="UniProtKB-UniRule"/>
</dbReference>
<reference evidence="5 6" key="1">
    <citation type="journal article" date="2014" name="Front. Genet.">
        <title>Genome and metabolic network of "Candidatus Phaeomarinobacter ectocarpi" Ec32, a new candidate genus of Alphaproteobacteria frequently associated with brown algae.</title>
        <authorList>
            <person name="Dittami S.M."/>
            <person name="Barbeyron T."/>
            <person name="Boyen C."/>
            <person name="Cambefort J."/>
            <person name="Collet G."/>
            <person name="Delage L."/>
            <person name="Gobet A."/>
            <person name="Groisillier A."/>
            <person name="Leblanc C."/>
            <person name="Michel G."/>
            <person name="Scornet D."/>
            <person name="Siegel A."/>
            <person name="Tapia J.E."/>
            <person name="Tonon T."/>
        </authorList>
    </citation>
    <scope>NUCLEOTIDE SEQUENCE [LARGE SCALE GENOMIC DNA]</scope>
    <source>
        <strain evidence="5 6">Ec32</strain>
    </source>
</reference>
<evidence type="ECO:0000259" key="4">
    <source>
        <dbReference type="PROSITE" id="PS50072"/>
    </source>
</evidence>
<dbReference type="SUPFAM" id="SSF50891">
    <property type="entry name" value="Cyclophilin-like"/>
    <property type="match status" value="1"/>
</dbReference>
<dbReference type="CDD" id="cd00317">
    <property type="entry name" value="cyclophilin"/>
    <property type="match status" value="1"/>
</dbReference>
<dbReference type="Pfam" id="PF00160">
    <property type="entry name" value="Pro_isomerase"/>
    <property type="match status" value="1"/>
</dbReference>
<dbReference type="InterPro" id="IPR002130">
    <property type="entry name" value="Cyclophilin-type_PPIase_dom"/>
</dbReference>
<dbReference type="Gene3D" id="2.40.100.10">
    <property type="entry name" value="Cyclophilin-like"/>
    <property type="match status" value="1"/>
</dbReference>
<name>X5MAZ9_9HYPH</name>
<dbReference type="AlphaFoldDB" id="X5MAZ9"/>
<dbReference type="InterPro" id="IPR044666">
    <property type="entry name" value="Cyclophilin_A-like"/>
</dbReference>
<dbReference type="EC" id="5.2.1.8" evidence="3"/>
<dbReference type="STRING" id="1458461.BN1012_Phect2976"/>
<evidence type="ECO:0000256" key="1">
    <source>
        <dbReference type="ARBA" id="ARBA00023110"/>
    </source>
</evidence>
<feature type="domain" description="PPIase cyclophilin-type" evidence="4">
    <location>
        <begin position="37"/>
        <end position="201"/>
    </location>
</feature>
<evidence type="ECO:0000313" key="5">
    <source>
        <dbReference type="EMBL" id="CDO61188.1"/>
    </source>
</evidence>
<dbReference type="EMBL" id="HG966617">
    <property type="protein sequence ID" value="CDO61188.1"/>
    <property type="molecule type" value="Genomic_DNA"/>
</dbReference>
<keyword evidence="6" id="KW-1185">Reference proteome</keyword>
<dbReference type="KEGG" id="pect:BN1012_Phect2976"/>
<keyword evidence="2 3" id="KW-0413">Isomerase</keyword>
<organism evidence="5 6">
    <name type="scientific">Candidatus Phaeomarinibacter ectocarpi</name>
    <dbReference type="NCBI Taxonomy" id="1458461"/>
    <lineage>
        <taxon>Bacteria</taxon>
        <taxon>Pseudomonadati</taxon>
        <taxon>Pseudomonadota</taxon>
        <taxon>Alphaproteobacteria</taxon>
        <taxon>Hyphomicrobiales</taxon>
        <taxon>Parvibaculaceae</taxon>
        <taxon>Candidatus Phaeomarinibacter</taxon>
    </lineage>
</organism>
<evidence type="ECO:0000256" key="2">
    <source>
        <dbReference type="ARBA" id="ARBA00023235"/>
    </source>
</evidence>
<comment type="similarity">
    <text evidence="3">Belongs to the cyclophilin-type PPIase family.</text>
</comment>
<keyword evidence="1 3" id="KW-0697">Rotamase</keyword>
<dbReference type="PANTHER" id="PTHR45625">
    <property type="entry name" value="PEPTIDYL-PROLYL CIS-TRANS ISOMERASE-RELATED"/>
    <property type="match status" value="1"/>
</dbReference>
<dbReference type="PANTHER" id="PTHR45625:SF4">
    <property type="entry name" value="PEPTIDYLPROLYL ISOMERASE DOMAIN AND WD REPEAT-CONTAINING PROTEIN 1"/>
    <property type="match status" value="1"/>
</dbReference>
<proteinExistence type="inferred from homology"/>
<dbReference type="PROSITE" id="PS50072">
    <property type="entry name" value="CSA_PPIASE_2"/>
    <property type="match status" value="1"/>
</dbReference>
<sequence>MRMSLTRTWLSALALVAIAAIAFNKPAMAQAPFADDTSNILVLELSTGTVEIMMRPDLAPLHVERIKKLTREKFYDGIIFHRVIDGFMAQTGDPAGTGAGGSSYPDLPAEFTETKFRRGIIGAARTADPNSANSQFFIMFNLARHMNNPRNPSGFYTVWGEVISGMDAVDDLPKGEPPANPGKIITARIKSDLASAAPAAP</sequence>
<evidence type="ECO:0000313" key="6">
    <source>
        <dbReference type="Proteomes" id="UP000032160"/>
    </source>
</evidence>
<dbReference type="HOGENOM" id="CLU_012062_16_6_5"/>
<dbReference type="PATRIC" id="fig|1458461.3.peg.2982"/>